<accession>G0PHI0</accession>
<protein>
    <submittedName>
        <fullName evidence="2">Uncharacterized protein</fullName>
    </submittedName>
</protein>
<proteinExistence type="predicted"/>
<reference evidence="3" key="1">
    <citation type="submission" date="2011-07" db="EMBL/GenBank/DDBJ databases">
        <authorList>
            <consortium name="Caenorhabditis brenneri Sequencing and Analysis Consortium"/>
            <person name="Wilson R.K."/>
        </authorList>
    </citation>
    <scope>NUCLEOTIDE SEQUENCE [LARGE SCALE GENOMIC DNA]</scope>
    <source>
        <strain evidence="3">PB2801</strain>
    </source>
</reference>
<dbReference type="EMBL" id="GL380482">
    <property type="protein sequence ID" value="EGT56453.1"/>
    <property type="molecule type" value="Genomic_DNA"/>
</dbReference>
<sequence>MLSAISAIMERCPPAASTRGGRLSGMADDYGGGDENFLRNPYLSTSHNQRRRRSSVKPPPRGAKSSPTSGRCQDPFSGVPLPPVQLQQPSQNWPIDLLRLQSQPTMHQVQSASEFGSIGYAGTNPFEVAPPPLLSTFPPAPFRAPFAVSSALPTSAND</sequence>
<keyword evidence="3" id="KW-1185">Reference proteome</keyword>
<dbReference type="HOGENOM" id="CLU_1670912_0_0_1"/>
<name>G0PHI0_CAEBE</name>
<gene>
    <name evidence="2" type="ORF">CAEBREN_24284</name>
</gene>
<evidence type="ECO:0000313" key="2">
    <source>
        <dbReference type="EMBL" id="EGT56453.1"/>
    </source>
</evidence>
<evidence type="ECO:0000256" key="1">
    <source>
        <dbReference type="SAM" id="MobiDB-lite"/>
    </source>
</evidence>
<feature type="region of interest" description="Disordered" evidence="1">
    <location>
        <begin position="14"/>
        <end position="88"/>
    </location>
</feature>
<evidence type="ECO:0000313" key="3">
    <source>
        <dbReference type="Proteomes" id="UP000008068"/>
    </source>
</evidence>
<dbReference type="AlphaFoldDB" id="G0PHI0"/>
<organism evidence="3">
    <name type="scientific">Caenorhabditis brenneri</name>
    <name type="common">Nematode worm</name>
    <dbReference type="NCBI Taxonomy" id="135651"/>
    <lineage>
        <taxon>Eukaryota</taxon>
        <taxon>Metazoa</taxon>
        <taxon>Ecdysozoa</taxon>
        <taxon>Nematoda</taxon>
        <taxon>Chromadorea</taxon>
        <taxon>Rhabditida</taxon>
        <taxon>Rhabditina</taxon>
        <taxon>Rhabditomorpha</taxon>
        <taxon>Rhabditoidea</taxon>
        <taxon>Rhabditidae</taxon>
        <taxon>Peloderinae</taxon>
        <taxon>Caenorhabditis</taxon>
    </lineage>
</organism>
<dbReference type="Proteomes" id="UP000008068">
    <property type="component" value="Unassembled WGS sequence"/>
</dbReference>
<dbReference type="InParanoid" id="G0PHI0"/>
<dbReference type="STRING" id="135651.G0PHI0"/>